<organism evidence="3 4">
    <name type="scientific">Sporosarcina psychrophila</name>
    <name type="common">Bacillus psychrophilus</name>
    <dbReference type="NCBI Taxonomy" id="1476"/>
    <lineage>
        <taxon>Bacteria</taxon>
        <taxon>Bacillati</taxon>
        <taxon>Bacillota</taxon>
        <taxon>Bacilli</taxon>
        <taxon>Bacillales</taxon>
        <taxon>Caryophanaceae</taxon>
        <taxon>Sporosarcina</taxon>
    </lineage>
</organism>
<evidence type="ECO:0000256" key="1">
    <source>
        <dbReference type="ARBA" id="ARBA00022612"/>
    </source>
</evidence>
<protein>
    <submittedName>
        <fullName evidence="3">Terminase small subunit</fullName>
    </submittedName>
</protein>
<dbReference type="Pfam" id="PF03592">
    <property type="entry name" value="Terminase_2"/>
    <property type="match status" value="1"/>
</dbReference>
<accession>A0A921G2S2</accession>
<dbReference type="PANTHER" id="PTHR41328">
    <property type="entry name" value="TERMINASE SMALL SUBUNIT-RELATED"/>
    <property type="match status" value="1"/>
</dbReference>
<gene>
    <name evidence="3" type="ORF">K8V56_21455</name>
</gene>
<comment type="caution">
    <text evidence="3">The sequence shown here is derived from an EMBL/GenBank/DDBJ whole genome shotgun (WGS) entry which is preliminary data.</text>
</comment>
<name>A0A921G2S2_SPOPS</name>
<dbReference type="Gene3D" id="1.10.10.1400">
    <property type="entry name" value="Terminase, small subunit, N-terminal DNA-binding domain, HTH motif"/>
    <property type="match status" value="1"/>
</dbReference>
<dbReference type="AlphaFoldDB" id="A0A921G2S2"/>
<dbReference type="InterPro" id="IPR038713">
    <property type="entry name" value="Terminase_Gp1_N_sf"/>
</dbReference>
<evidence type="ECO:0000313" key="3">
    <source>
        <dbReference type="EMBL" id="HJF34338.1"/>
    </source>
</evidence>
<dbReference type="InterPro" id="IPR005335">
    <property type="entry name" value="Terminase_ssu"/>
</dbReference>
<reference evidence="3" key="2">
    <citation type="submission" date="2021-09" db="EMBL/GenBank/DDBJ databases">
        <authorList>
            <person name="Gilroy R."/>
        </authorList>
    </citation>
    <scope>NUCLEOTIDE SEQUENCE</scope>
    <source>
        <strain evidence="3">CHK171-7178</strain>
    </source>
</reference>
<sequence length="243" mass="27815">MVNWDVIKHEWETTTITIAALAEKHDVKLGTLKSRKSREAWVRGPSDKDATKTKKDATITKRMQPKKDDIEPVVLSDDLTDKQRLFCIYYIKSFNQTMAAIKASYSRNSAHVEGSRLIRIPKVAEEVRRLKGEMQQGIFIDAMDVLNKYIQIAFADITDFVEFGNVEMEQRHPETGKVMLDANFKPITYKMSQVDFKNDDIVDGSLISEVKQGKDGVSVKLLDKMKALDMLSRYFDVLSENDK</sequence>
<proteinExistence type="predicted"/>
<dbReference type="PANTHER" id="PTHR41328:SF3">
    <property type="entry name" value="PBSX PHAGE TERMINASE SMALL SUBUNIT"/>
    <property type="match status" value="1"/>
</dbReference>
<dbReference type="GO" id="GO:0051276">
    <property type="term" value="P:chromosome organization"/>
    <property type="evidence" value="ECO:0007669"/>
    <property type="project" value="InterPro"/>
</dbReference>
<evidence type="ECO:0000256" key="2">
    <source>
        <dbReference type="ARBA" id="ARBA00023219"/>
    </source>
</evidence>
<dbReference type="EMBL" id="DYWT01000318">
    <property type="protein sequence ID" value="HJF34338.1"/>
    <property type="molecule type" value="Genomic_DNA"/>
</dbReference>
<keyword evidence="2" id="KW-0231">Viral genome packaging</keyword>
<reference evidence="3" key="1">
    <citation type="journal article" date="2021" name="PeerJ">
        <title>Extensive microbial diversity within the chicken gut microbiome revealed by metagenomics and culture.</title>
        <authorList>
            <person name="Gilroy R."/>
            <person name="Ravi A."/>
            <person name="Getino M."/>
            <person name="Pursley I."/>
            <person name="Horton D.L."/>
            <person name="Alikhan N.F."/>
            <person name="Baker D."/>
            <person name="Gharbi K."/>
            <person name="Hall N."/>
            <person name="Watson M."/>
            <person name="Adriaenssens E.M."/>
            <person name="Foster-Nyarko E."/>
            <person name="Jarju S."/>
            <person name="Secka A."/>
            <person name="Antonio M."/>
            <person name="Oren A."/>
            <person name="Chaudhuri R.R."/>
            <person name="La Ragione R."/>
            <person name="Hildebrand F."/>
            <person name="Pallen M.J."/>
        </authorList>
    </citation>
    <scope>NUCLEOTIDE SEQUENCE</scope>
    <source>
        <strain evidence="3">CHK171-7178</strain>
    </source>
</reference>
<dbReference type="InterPro" id="IPR052404">
    <property type="entry name" value="SPP1-like_terminase"/>
</dbReference>
<evidence type="ECO:0000313" key="4">
    <source>
        <dbReference type="Proteomes" id="UP000698173"/>
    </source>
</evidence>
<keyword evidence="1" id="KW-1188">Viral release from host cell</keyword>
<dbReference type="Proteomes" id="UP000698173">
    <property type="component" value="Unassembled WGS sequence"/>
</dbReference>